<keyword evidence="1" id="KW-0732">Signal</keyword>
<evidence type="ECO:0000313" key="2">
    <source>
        <dbReference type="EMBL" id="APT44888.1"/>
    </source>
</evidence>
<dbReference type="InterPro" id="IPR038765">
    <property type="entry name" value="Papain-like_cys_pep_sf"/>
</dbReference>
<reference evidence="2 3" key="1">
    <citation type="submission" date="2016-05" db="EMBL/GenBank/DDBJ databases">
        <title>Complete Genome and Methylome Analysis of Psychrotrophic Bacterial Isolates from Antarctic Lake Untersee.</title>
        <authorList>
            <person name="Fomenkov A."/>
            <person name="Akimov V.N."/>
            <person name="Vasilyeva L.V."/>
            <person name="Andersen D."/>
            <person name="Vincze T."/>
            <person name="Roberts R.J."/>
        </authorList>
    </citation>
    <scope>NUCLEOTIDE SEQUENCE [LARGE SCALE GENOMIC DNA]</scope>
    <source>
        <strain evidence="2 3">U14-5</strain>
    </source>
</reference>
<feature type="chain" id="PRO_5013267577" evidence="1">
    <location>
        <begin position="30"/>
        <end position="271"/>
    </location>
</feature>
<dbReference type="AlphaFoldDB" id="A0A1L6ZEF2"/>
<accession>A0A1L6ZEF2</accession>
<dbReference type="SUPFAM" id="SSF54001">
    <property type="entry name" value="Cysteine proteinases"/>
    <property type="match status" value="1"/>
</dbReference>
<name>A0A1L6ZEF2_BACIA</name>
<gene>
    <name evidence="2" type="ORF">BSA145_02460</name>
</gene>
<sequence length="271" mass="30961">MKKRNVIVTSLLSASVLFTGFGLEGNAQAKDVFPSMNDERVKEEIEEMKAEGMTSEQIKELQEMSKKEYASVSTEAKAEAIFEESQKDIEQYIKDGVIDEYLPKYNEEKEKMGVNAKSKSLGTKGDVLVSYDLNSGSSAIGFGHAAIVSRKKAKTVEAWHKNWSPIKQHGVRRYNNNWGSRKKVYGLWVKKSNNTKYVNAAKYAEKQADQKKPYNLNFFDKKTTKKFYCSQLAWRAWKNQGHDIDNIKIDSVVSPMELVNSNNTKVFYHKK</sequence>
<dbReference type="EMBL" id="CP015607">
    <property type="protein sequence ID" value="APT44888.1"/>
    <property type="molecule type" value="Genomic_DNA"/>
</dbReference>
<feature type="signal peptide" evidence="1">
    <location>
        <begin position="1"/>
        <end position="29"/>
    </location>
</feature>
<organism evidence="2 3">
    <name type="scientific">Bacillus safensis</name>
    <dbReference type="NCBI Taxonomy" id="561879"/>
    <lineage>
        <taxon>Bacteria</taxon>
        <taxon>Bacillati</taxon>
        <taxon>Bacillota</taxon>
        <taxon>Bacilli</taxon>
        <taxon>Bacillales</taxon>
        <taxon>Bacillaceae</taxon>
        <taxon>Bacillus</taxon>
    </lineage>
</organism>
<evidence type="ECO:0000313" key="3">
    <source>
        <dbReference type="Proteomes" id="UP000185426"/>
    </source>
</evidence>
<evidence type="ECO:0000256" key="1">
    <source>
        <dbReference type="SAM" id="SignalP"/>
    </source>
</evidence>
<dbReference type="RefSeq" id="WP_075621527.1">
    <property type="nucleotide sequence ID" value="NZ_CP015607.1"/>
</dbReference>
<proteinExistence type="predicted"/>
<dbReference type="Gene3D" id="3.90.1720.10">
    <property type="entry name" value="endopeptidase domain like (from Nostoc punctiforme)"/>
    <property type="match status" value="1"/>
</dbReference>
<dbReference type="Proteomes" id="UP000185426">
    <property type="component" value="Chromosome"/>
</dbReference>
<protein>
    <submittedName>
        <fullName evidence="2">Septation ring formation regulator EzrA</fullName>
    </submittedName>
</protein>